<evidence type="ECO:0000313" key="4">
    <source>
        <dbReference type="Proteomes" id="UP001648503"/>
    </source>
</evidence>
<accession>A0ABQ8FFC6</accession>
<feature type="region of interest" description="Disordered" evidence="1">
    <location>
        <begin position="167"/>
        <end position="200"/>
    </location>
</feature>
<comment type="caution">
    <text evidence="3">The sequence shown here is derived from an EMBL/GenBank/DDBJ whole genome shotgun (WGS) entry which is preliminary data.</text>
</comment>
<evidence type="ECO:0000256" key="2">
    <source>
        <dbReference type="SAM" id="SignalP"/>
    </source>
</evidence>
<feature type="region of interest" description="Disordered" evidence="1">
    <location>
        <begin position="38"/>
        <end position="126"/>
    </location>
</feature>
<dbReference type="EMBL" id="JAFCIX010000145">
    <property type="protein sequence ID" value="KAH6597350.1"/>
    <property type="molecule type" value="Genomic_DNA"/>
</dbReference>
<sequence length="200" mass="19939">MKFNIIAIVSLAIVSAIATPIDVDENPRLLKRQAQLGSRPIGTGVGTGANSGDVIIGAETPQSTTTTRAGSPQSTTTTKTGSPQSTTTAGSSQKSKSPRGPKYSTQTLPAGGMSSKGCAPSTPTVAPASATLPVPTVAPVSATIPVPTVAPVSATLPAPTVAPVSIPLPVPTVAPATRRSSKCVSRPGPRGAKVRPVAKY</sequence>
<feature type="signal peptide" evidence="2">
    <location>
        <begin position="1"/>
        <end position="18"/>
    </location>
</feature>
<evidence type="ECO:0000256" key="1">
    <source>
        <dbReference type="SAM" id="MobiDB-lite"/>
    </source>
</evidence>
<keyword evidence="2" id="KW-0732">Signal</keyword>
<evidence type="ECO:0000313" key="3">
    <source>
        <dbReference type="EMBL" id="KAH6597350.1"/>
    </source>
</evidence>
<feature type="compositionally biased region" description="Polar residues" evidence="1">
    <location>
        <begin position="60"/>
        <end position="69"/>
    </location>
</feature>
<keyword evidence="4" id="KW-1185">Reference proteome</keyword>
<feature type="compositionally biased region" description="Low complexity" evidence="1">
    <location>
        <begin position="70"/>
        <end position="88"/>
    </location>
</feature>
<proteinExistence type="predicted"/>
<feature type="chain" id="PRO_5045678475" evidence="2">
    <location>
        <begin position="19"/>
        <end position="200"/>
    </location>
</feature>
<name>A0ABQ8FFC6_9FUNG</name>
<gene>
    <name evidence="3" type="ORF">BASA50_004490</name>
</gene>
<protein>
    <submittedName>
        <fullName evidence="3">Uncharacterized protein</fullName>
    </submittedName>
</protein>
<dbReference type="Proteomes" id="UP001648503">
    <property type="component" value="Unassembled WGS sequence"/>
</dbReference>
<reference evidence="3 4" key="1">
    <citation type="submission" date="2021-02" db="EMBL/GenBank/DDBJ databases">
        <title>Variation within the Batrachochytrium salamandrivorans European outbreak.</title>
        <authorList>
            <person name="Kelly M."/>
            <person name="Pasmans F."/>
            <person name="Shea T.P."/>
            <person name="Munoz J.F."/>
            <person name="Carranza S."/>
            <person name="Cuomo C.A."/>
            <person name="Martel A."/>
        </authorList>
    </citation>
    <scope>NUCLEOTIDE SEQUENCE [LARGE SCALE GENOMIC DNA]</scope>
    <source>
        <strain evidence="3 4">AMFP18/2</strain>
    </source>
</reference>
<organism evidence="3 4">
    <name type="scientific">Batrachochytrium salamandrivorans</name>
    <dbReference type="NCBI Taxonomy" id="1357716"/>
    <lineage>
        <taxon>Eukaryota</taxon>
        <taxon>Fungi</taxon>
        <taxon>Fungi incertae sedis</taxon>
        <taxon>Chytridiomycota</taxon>
        <taxon>Chytridiomycota incertae sedis</taxon>
        <taxon>Chytridiomycetes</taxon>
        <taxon>Rhizophydiales</taxon>
        <taxon>Rhizophydiales incertae sedis</taxon>
        <taxon>Batrachochytrium</taxon>
    </lineage>
</organism>